<dbReference type="Pfam" id="PF00889">
    <property type="entry name" value="EF_TS"/>
    <property type="match status" value="1"/>
</dbReference>
<dbReference type="EMBL" id="NRSH01000003">
    <property type="protein sequence ID" value="MBK1725541.1"/>
    <property type="molecule type" value="Genomic_DNA"/>
</dbReference>
<dbReference type="Proteomes" id="UP000738126">
    <property type="component" value="Unassembled WGS sequence"/>
</dbReference>
<dbReference type="NCBIfam" id="TIGR00116">
    <property type="entry name" value="tsf"/>
    <property type="match status" value="1"/>
</dbReference>
<dbReference type="Gene3D" id="3.30.479.20">
    <property type="entry name" value="Elongation factor Ts, dimerisation domain"/>
    <property type="match status" value="2"/>
</dbReference>
<dbReference type="InterPro" id="IPR036402">
    <property type="entry name" value="EF-Ts_dimer_sf"/>
</dbReference>
<dbReference type="PANTHER" id="PTHR11741">
    <property type="entry name" value="ELONGATION FACTOR TS"/>
    <property type="match status" value="1"/>
</dbReference>
<dbReference type="InterPro" id="IPR001816">
    <property type="entry name" value="Transl_elong_EFTs/EF1B"/>
</dbReference>
<feature type="region of interest" description="Disordered" evidence="8">
    <location>
        <begin position="271"/>
        <end position="291"/>
    </location>
</feature>
<comment type="subcellular location">
    <subcellularLocation>
        <location evidence="5 7">Cytoplasm</location>
    </subcellularLocation>
</comment>
<dbReference type="Gene3D" id="1.10.8.10">
    <property type="entry name" value="DNA helicase RuvA subunit, C-terminal domain"/>
    <property type="match status" value="1"/>
</dbReference>
<dbReference type="InterPro" id="IPR009060">
    <property type="entry name" value="UBA-like_sf"/>
</dbReference>
<dbReference type="RefSeq" id="WP_200255763.1">
    <property type="nucleotide sequence ID" value="NZ_NRSH01000003.1"/>
</dbReference>
<gene>
    <name evidence="5" type="primary">tsf</name>
    <name evidence="10" type="ORF">CKO13_00555</name>
</gene>
<evidence type="ECO:0000259" key="9">
    <source>
        <dbReference type="Pfam" id="PF00889"/>
    </source>
</evidence>
<evidence type="ECO:0000313" key="11">
    <source>
        <dbReference type="Proteomes" id="UP000738126"/>
    </source>
</evidence>
<evidence type="ECO:0000313" key="10">
    <source>
        <dbReference type="EMBL" id="MBK1725541.1"/>
    </source>
</evidence>
<dbReference type="PANTHER" id="PTHR11741:SF0">
    <property type="entry name" value="ELONGATION FACTOR TS, MITOCHONDRIAL"/>
    <property type="match status" value="1"/>
</dbReference>
<feature type="domain" description="Translation elongation factor EFTs/EF1B dimerisation" evidence="9">
    <location>
        <begin position="72"/>
        <end position="271"/>
    </location>
</feature>
<dbReference type="PROSITE" id="PS01127">
    <property type="entry name" value="EF_TS_2"/>
    <property type="match status" value="1"/>
</dbReference>
<dbReference type="HAMAP" id="MF_00050">
    <property type="entry name" value="EF_Ts"/>
    <property type="match status" value="1"/>
</dbReference>
<dbReference type="CDD" id="cd14275">
    <property type="entry name" value="UBA_EF-Ts"/>
    <property type="match status" value="1"/>
</dbReference>
<dbReference type="SUPFAM" id="SSF54713">
    <property type="entry name" value="Elongation factor Ts (EF-Ts), dimerisation domain"/>
    <property type="match status" value="2"/>
</dbReference>
<evidence type="ECO:0000256" key="1">
    <source>
        <dbReference type="ARBA" id="ARBA00005532"/>
    </source>
</evidence>
<keyword evidence="11" id="KW-1185">Reference proteome</keyword>
<dbReference type="Gene3D" id="1.10.286.20">
    <property type="match status" value="1"/>
</dbReference>
<protein>
    <recommendedName>
        <fullName evidence="2 5">Elongation factor Ts</fullName>
        <shortName evidence="5">EF-Ts</shortName>
    </recommendedName>
</protein>
<evidence type="ECO:0000256" key="7">
    <source>
        <dbReference type="RuleBase" id="RU000643"/>
    </source>
</evidence>
<dbReference type="PROSITE" id="PS01126">
    <property type="entry name" value="EF_TS_1"/>
    <property type="match status" value="1"/>
</dbReference>
<name>A0ABS1E189_9GAMM</name>
<reference evidence="10 11" key="1">
    <citation type="journal article" date="2020" name="Microorganisms">
        <title>Osmotic Adaptation and Compatible Solute Biosynthesis of Phototrophic Bacteria as Revealed from Genome Analyses.</title>
        <authorList>
            <person name="Imhoff J.F."/>
            <person name="Rahn T."/>
            <person name="Kunzel S."/>
            <person name="Keller A."/>
            <person name="Neulinger S.C."/>
        </authorList>
    </citation>
    <scope>NUCLEOTIDE SEQUENCE [LARGE SCALE GENOMIC DNA]</scope>
    <source>
        <strain evidence="10 11">DSM 15116</strain>
    </source>
</reference>
<keyword evidence="3 5" id="KW-0251">Elongation factor</keyword>
<dbReference type="SUPFAM" id="SSF46934">
    <property type="entry name" value="UBA-like"/>
    <property type="match status" value="1"/>
</dbReference>
<feature type="region of interest" description="Involved in Mg(2+) ion dislocation from EF-Tu" evidence="5">
    <location>
        <begin position="81"/>
        <end position="84"/>
    </location>
</feature>
<evidence type="ECO:0000256" key="4">
    <source>
        <dbReference type="ARBA" id="ARBA00022917"/>
    </source>
</evidence>
<dbReference type="InterPro" id="IPR014039">
    <property type="entry name" value="Transl_elong_EFTs/EF1B_dimer"/>
</dbReference>
<comment type="function">
    <text evidence="5 6">Associates with the EF-Tu.GDP complex and induces the exchange of GDP to GTP. It remains bound to the aminoacyl-tRNA.EF-Tu.GTP complex up to the GTP hydrolysis stage on the ribosome.</text>
</comment>
<comment type="caution">
    <text evidence="10">The sequence shown here is derived from an EMBL/GenBank/DDBJ whole genome shotgun (WGS) entry which is preliminary data.</text>
</comment>
<dbReference type="InterPro" id="IPR018101">
    <property type="entry name" value="Transl_elong_Ts_CS"/>
</dbReference>
<evidence type="ECO:0000256" key="8">
    <source>
        <dbReference type="SAM" id="MobiDB-lite"/>
    </source>
</evidence>
<evidence type="ECO:0000256" key="3">
    <source>
        <dbReference type="ARBA" id="ARBA00022768"/>
    </source>
</evidence>
<accession>A0ABS1E189</accession>
<proteinExistence type="inferred from homology"/>
<comment type="similarity">
    <text evidence="1 5 6">Belongs to the EF-Ts family.</text>
</comment>
<evidence type="ECO:0000256" key="5">
    <source>
        <dbReference type="HAMAP-Rule" id="MF_00050"/>
    </source>
</evidence>
<evidence type="ECO:0000256" key="2">
    <source>
        <dbReference type="ARBA" id="ARBA00016956"/>
    </source>
</evidence>
<dbReference type="GO" id="GO:0003746">
    <property type="term" value="F:translation elongation factor activity"/>
    <property type="evidence" value="ECO:0007669"/>
    <property type="project" value="UniProtKB-KW"/>
</dbReference>
<sequence>MSVSANVVKQLRERTGAGMMECKNALVEAEGDIEAAAELMRKKGLAKADKKAGRVAAEGRIAAARSEDASTGVLVEVNSETDFVANNDEFRSFAERVAQRALESGAEDLDALLACELDGKPIETARQEMVAQLGENIEVRRLIRYAGDNRVAQYLHGARIGVMVELAGGDDELARDLAMHIAASSPVCVSPEDVPADQLESEKEILLAQARESGKPEEIIQKMVEGRLNKHLSEITLLGQPFVKDPDQSVGDLLRERGARVVRFARYEVGEGKEKKDESFADEVMAQVRDS</sequence>
<keyword evidence="5" id="KW-0963">Cytoplasm</keyword>
<organism evidence="10 11">
    <name type="scientific">Halorhodospira neutriphila</name>
    <dbReference type="NCBI Taxonomy" id="168379"/>
    <lineage>
        <taxon>Bacteria</taxon>
        <taxon>Pseudomonadati</taxon>
        <taxon>Pseudomonadota</taxon>
        <taxon>Gammaproteobacteria</taxon>
        <taxon>Chromatiales</taxon>
        <taxon>Ectothiorhodospiraceae</taxon>
        <taxon>Halorhodospira</taxon>
    </lineage>
</organism>
<keyword evidence="4 5" id="KW-0648">Protein biosynthesis</keyword>
<evidence type="ECO:0000256" key="6">
    <source>
        <dbReference type="RuleBase" id="RU000642"/>
    </source>
</evidence>